<feature type="transmembrane region" description="Helical" evidence="6">
    <location>
        <begin position="98"/>
        <end position="118"/>
    </location>
</feature>
<evidence type="ECO:0000256" key="2">
    <source>
        <dbReference type="ARBA" id="ARBA00022475"/>
    </source>
</evidence>
<sequence>MSKVQNGIALALLTAVISGFANFVAKIGVTVSDPFIHTSLRVGIVALVLTAIVAKRYGLGVLGTYGKGDKIKLLFIGLLGGSIPFILFFVGLTQTSALSASLIHKSLYIWVAFLAIFFLKEKLSFKQMLGYTVVLWGNLLLFKGGDFKLGTGELMILGATLFWAVENVIAKLVLKRVPALVVAWVRMSIGAVVISLTTLVLGKGSMFIGLSQPQILTVIVGATTLFLYVLTWYAALSLAPATLVSALLVPATLITSILSGIFITQTIASDQLLSGGFVVLGVLFIIVFSRYISLPKLRLSHLFHKRLSL</sequence>
<evidence type="ECO:0000313" key="8">
    <source>
        <dbReference type="EMBL" id="PIP61072.1"/>
    </source>
</evidence>
<feature type="transmembrane region" description="Helical" evidence="6">
    <location>
        <begin position="214"/>
        <end position="236"/>
    </location>
</feature>
<evidence type="ECO:0000313" key="9">
    <source>
        <dbReference type="Proteomes" id="UP000231246"/>
    </source>
</evidence>
<gene>
    <name evidence="8" type="ORF">COW99_06145</name>
</gene>
<dbReference type="InterPro" id="IPR000620">
    <property type="entry name" value="EamA_dom"/>
</dbReference>
<dbReference type="GO" id="GO:0005886">
    <property type="term" value="C:plasma membrane"/>
    <property type="evidence" value="ECO:0007669"/>
    <property type="project" value="UniProtKB-SubCell"/>
</dbReference>
<dbReference type="InterPro" id="IPR050638">
    <property type="entry name" value="AA-Vitamin_Transporters"/>
</dbReference>
<organism evidence="8 9">
    <name type="scientific">Candidatus Roizmanbacteria bacterium CG22_combo_CG10-13_8_21_14_all_38_20</name>
    <dbReference type="NCBI Taxonomy" id="1974862"/>
    <lineage>
        <taxon>Bacteria</taxon>
        <taxon>Candidatus Roizmaniibacteriota</taxon>
    </lineage>
</organism>
<evidence type="ECO:0000256" key="4">
    <source>
        <dbReference type="ARBA" id="ARBA00022989"/>
    </source>
</evidence>
<protein>
    <recommendedName>
        <fullName evidence="7">EamA domain-containing protein</fullName>
    </recommendedName>
</protein>
<feature type="domain" description="EamA" evidence="7">
    <location>
        <begin position="151"/>
        <end position="286"/>
    </location>
</feature>
<keyword evidence="5 6" id="KW-0472">Membrane</keyword>
<feature type="transmembrane region" description="Helical" evidence="6">
    <location>
        <begin position="273"/>
        <end position="292"/>
    </location>
</feature>
<evidence type="ECO:0000256" key="1">
    <source>
        <dbReference type="ARBA" id="ARBA00004651"/>
    </source>
</evidence>
<name>A0A2H0BTU0_9BACT</name>
<keyword evidence="3 6" id="KW-0812">Transmembrane</keyword>
<keyword evidence="2" id="KW-1003">Cell membrane</keyword>
<comment type="subcellular location">
    <subcellularLocation>
        <location evidence="1">Cell membrane</location>
        <topology evidence="1">Multi-pass membrane protein</topology>
    </subcellularLocation>
</comment>
<comment type="caution">
    <text evidence="8">The sequence shown here is derived from an EMBL/GenBank/DDBJ whole genome shotgun (WGS) entry which is preliminary data.</text>
</comment>
<feature type="transmembrane region" description="Helical" evidence="6">
    <location>
        <begin position="243"/>
        <end position="267"/>
    </location>
</feature>
<evidence type="ECO:0000256" key="5">
    <source>
        <dbReference type="ARBA" id="ARBA00023136"/>
    </source>
</evidence>
<dbReference type="SUPFAM" id="SSF103481">
    <property type="entry name" value="Multidrug resistance efflux transporter EmrE"/>
    <property type="match status" value="1"/>
</dbReference>
<accession>A0A2H0BTU0</accession>
<dbReference type="PANTHER" id="PTHR32322">
    <property type="entry name" value="INNER MEMBRANE TRANSPORTER"/>
    <property type="match status" value="1"/>
</dbReference>
<dbReference type="InterPro" id="IPR037185">
    <property type="entry name" value="EmrE-like"/>
</dbReference>
<keyword evidence="4 6" id="KW-1133">Transmembrane helix</keyword>
<evidence type="ECO:0000256" key="3">
    <source>
        <dbReference type="ARBA" id="ARBA00022692"/>
    </source>
</evidence>
<dbReference type="PANTHER" id="PTHR32322:SF18">
    <property type="entry name" value="S-ADENOSYLMETHIONINE_S-ADENOSYLHOMOCYSTEINE TRANSPORTER"/>
    <property type="match status" value="1"/>
</dbReference>
<dbReference type="AlphaFoldDB" id="A0A2H0BTU0"/>
<evidence type="ECO:0000256" key="6">
    <source>
        <dbReference type="SAM" id="Phobius"/>
    </source>
</evidence>
<feature type="transmembrane region" description="Helical" evidence="6">
    <location>
        <begin position="73"/>
        <end position="92"/>
    </location>
</feature>
<evidence type="ECO:0000259" key="7">
    <source>
        <dbReference type="Pfam" id="PF00892"/>
    </source>
</evidence>
<dbReference type="Proteomes" id="UP000231246">
    <property type="component" value="Unassembled WGS sequence"/>
</dbReference>
<feature type="domain" description="EamA" evidence="7">
    <location>
        <begin position="6"/>
        <end position="142"/>
    </location>
</feature>
<reference evidence="8 9" key="1">
    <citation type="submission" date="2017-09" db="EMBL/GenBank/DDBJ databases">
        <title>Depth-based differentiation of microbial function through sediment-hosted aquifers and enrichment of novel symbionts in the deep terrestrial subsurface.</title>
        <authorList>
            <person name="Probst A.J."/>
            <person name="Ladd B."/>
            <person name="Jarett J.K."/>
            <person name="Geller-Mcgrath D.E."/>
            <person name="Sieber C.M."/>
            <person name="Emerson J.B."/>
            <person name="Anantharaman K."/>
            <person name="Thomas B.C."/>
            <person name="Malmstrom R."/>
            <person name="Stieglmeier M."/>
            <person name="Klingl A."/>
            <person name="Woyke T."/>
            <person name="Ryan C.M."/>
            <person name="Banfield J.F."/>
        </authorList>
    </citation>
    <scope>NUCLEOTIDE SEQUENCE [LARGE SCALE GENOMIC DNA]</scope>
    <source>
        <strain evidence="8">CG22_combo_CG10-13_8_21_14_all_38_20</strain>
    </source>
</reference>
<dbReference type="Pfam" id="PF00892">
    <property type="entry name" value="EamA"/>
    <property type="match status" value="2"/>
</dbReference>
<dbReference type="EMBL" id="PCTA01000035">
    <property type="protein sequence ID" value="PIP61072.1"/>
    <property type="molecule type" value="Genomic_DNA"/>
</dbReference>
<proteinExistence type="predicted"/>
<feature type="transmembrane region" description="Helical" evidence="6">
    <location>
        <begin position="181"/>
        <end position="202"/>
    </location>
</feature>